<organism evidence="3 4">
    <name type="scientific">Xenorhabdus ishibashii</name>
    <dbReference type="NCBI Taxonomy" id="1034471"/>
    <lineage>
        <taxon>Bacteria</taxon>
        <taxon>Pseudomonadati</taxon>
        <taxon>Pseudomonadota</taxon>
        <taxon>Gammaproteobacteria</taxon>
        <taxon>Enterobacterales</taxon>
        <taxon>Morganellaceae</taxon>
        <taxon>Xenorhabdus</taxon>
    </lineage>
</organism>
<keyword evidence="1" id="KW-1277">Toxin-antitoxin system</keyword>
<keyword evidence="4" id="KW-1185">Reference proteome</keyword>
<evidence type="ECO:0000256" key="2">
    <source>
        <dbReference type="ARBA" id="ARBA00049988"/>
    </source>
</evidence>
<evidence type="ECO:0000313" key="3">
    <source>
        <dbReference type="EMBL" id="PHM62842.1"/>
    </source>
</evidence>
<dbReference type="EMBL" id="NJAK01000001">
    <property type="protein sequence ID" value="PHM62842.1"/>
    <property type="molecule type" value="Genomic_DNA"/>
</dbReference>
<dbReference type="GO" id="GO:0006355">
    <property type="term" value="P:regulation of DNA-templated transcription"/>
    <property type="evidence" value="ECO:0007669"/>
    <property type="project" value="InterPro"/>
</dbReference>
<dbReference type="PANTHER" id="PTHR35401">
    <property type="entry name" value="COPG FAMILY HELIX-TURN-HELIX PROTEIN-RELATED-RELATED"/>
    <property type="match status" value="1"/>
</dbReference>
<dbReference type="PANTHER" id="PTHR35401:SF2">
    <property type="entry name" value="ABC-TYPE TRANSPORT SYSTEM"/>
    <property type="match status" value="1"/>
</dbReference>
<dbReference type="InterPro" id="IPR014795">
    <property type="entry name" value="TacA_1-like"/>
</dbReference>
<gene>
    <name evidence="3" type="ORF">Xish_02061</name>
</gene>
<proteinExistence type="inferred from homology"/>
<comment type="caution">
    <text evidence="3">The sequence shown here is derived from an EMBL/GenBank/DDBJ whole genome shotgun (WGS) entry which is preliminary data.</text>
</comment>
<reference evidence="3 4" key="1">
    <citation type="journal article" date="2017" name="Nat. Microbiol.">
        <title>Natural product diversity associated with the nematode symbionts Photorhabdus and Xenorhabdus.</title>
        <authorList>
            <person name="Tobias N.J."/>
            <person name="Wolff H."/>
            <person name="Djahanschiri B."/>
            <person name="Grundmann F."/>
            <person name="Kronenwerth M."/>
            <person name="Shi Y.M."/>
            <person name="Simonyi S."/>
            <person name="Grun P."/>
            <person name="Shapiro-Ilan D."/>
            <person name="Pidot S.J."/>
            <person name="Stinear T.P."/>
            <person name="Ebersberger I."/>
            <person name="Bode H.B."/>
        </authorList>
    </citation>
    <scope>NUCLEOTIDE SEQUENCE [LARGE SCALE GENOMIC DNA]</scope>
    <source>
        <strain evidence="3 4">DSM 22670</strain>
    </source>
</reference>
<comment type="similarity">
    <text evidence="2">Belongs to the TacA antitoxin family.</text>
</comment>
<evidence type="ECO:0000313" key="4">
    <source>
        <dbReference type="Proteomes" id="UP000222168"/>
    </source>
</evidence>
<dbReference type="OrthoDB" id="5689325at2"/>
<evidence type="ECO:0000256" key="1">
    <source>
        <dbReference type="ARBA" id="ARBA00022649"/>
    </source>
</evidence>
<dbReference type="Pfam" id="PF08681">
    <property type="entry name" value="TacA1"/>
    <property type="match status" value="1"/>
</dbReference>
<dbReference type="RefSeq" id="WP_099117766.1">
    <property type="nucleotide sequence ID" value="NZ_NJAK01000001.1"/>
</dbReference>
<accession>A0A2D0KHH2</accession>
<sequence>MATTNTVRFEARISPELRTLLKRAAEIQGRTMTDFVISVIQDAATRTIEQSNIIRLSLENQENFAKALIDPPEPNAAMNRAFERNKKLLKESQ</sequence>
<dbReference type="AlphaFoldDB" id="A0A2D0KHH2"/>
<dbReference type="SUPFAM" id="SSF47598">
    <property type="entry name" value="Ribbon-helix-helix"/>
    <property type="match status" value="1"/>
</dbReference>
<dbReference type="InterPro" id="IPR010985">
    <property type="entry name" value="Ribbon_hlx_hlx"/>
</dbReference>
<dbReference type="Proteomes" id="UP000222168">
    <property type="component" value="Unassembled WGS sequence"/>
</dbReference>
<name>A0A2D0KHH2_9GAMM</name>
<dbReference type="Gene3D" id="1.20.5.780">
    <property type="entry name" value="Single helix bin"/>
    <property type="match status" value="1"/>
</dbReference>
<protein>
    <submittedName>
        <fullName evidence="3">CopG family transcriptional regulator</fullName>
    </submittedName>
</protein>